<evidence type="ECO:0000256" key="12">
    <source>
        <dbReference type="SAM" id="MobiDB-lite"/>
    </source>
</evidence>
<feature type="compositionally biased region" description="Acidic residues" evidence="12">
    <location>
        <begin position="69"/>
        <end position="84"/>
    </location>
</feature>
<reference evidence="14" key="1">
    <citation type="journal article" date="2023" name="Insect Mol. Biol.">
        <title>Genome sequencing provides insights into the evolution of gene families encoding plant cell wall-degrading enzymes in longhorned beetles.</title>
        <authorList>
            <person name="Shin N.R."/>
            <person name="Okamura Y."/>
            <person name="Kirsch R."/>
            <person name="Pauchet Y."/>
        </authorList>
    </citation>
    <scope>NUCLEOTIDE SEQUENCE</scope>
    <source>
        <strain evidence="14">RBIC_L_NR</strain>
    </source>
</reference>
<evidence type="ECO:0000313" key="15">
    <source>
        <dbReference type="Proteomes" id="UP001162156"/>
    </source>
</evidence>
<keyword evidence="15" id="KW-1185">Reference proteome</keyword>
<protein>
    <recommendedName>
        <fullName evidence="2">Pre-mRNA-processing factor 6</fullName>
    </recommendedName>
    <alternativeName>
        <fullName evidence="8">PRP6 homolog</fullName>
    </alternativeName>
    <alternativeName>
        <fullName evidence="7">U5 snRNP-associated 102 kDa protein</fullName>
    </alternativeName>
</protein>
<dbReference type="InterPro" id="IPR011990">
    <property type="entry name" value="TPR-like_helical_dom_sf"/>
</dbReference>
<keyword evidence="4" id="KW-0677">Repeat</keyword>
<proteinExistence type="predicted"/>
<dbReference type="SMART" id="SM00386">
    <property type="entry name" value="HAT"/>
    <property type="match status" value="13"/>
</dbReference>
<dbReference type="PANTHER" id="PTHR11246:SF1">
    <property type="entry name" value="PRE-MRNA-PROCESSING FACTOR 6"/>
    <property type="match status" value="1"/>
</dbReference>
<keyword evidence="10" id="KW-0802">TPR repeat</keyword>
<evidence type="ECO:0000256" key="8">
    <source>
        <dbReference type="ARBA" id="ARBA00032140"/>
    </source>
</evidence>
<sequence length="885" mass="99989">MTAPPQALVNRNKKHFLGVPAPLGYVAGVGRGATGFTTRSDIGPARDANDVSDDRHAPPAAKRTKKKDEEEEKEEEEDLNDSNYDEFSGYGGSLFSKDPYDKDDAEADAIYEAIDKRMDEKRKEYREKRLREELEKYRQERPKIQQQFSDLKRDLAQVSEEEWKSVPEVGDARNKKQRNPRAEKFTPLPDSVLSRNLGGEATSSIDPNSGLASMVPGVATPGMLTPTGDMDLRKIGQARNTLMNVKLSQVSDSVTGQTVVDPKGYLTDLQSMIPTYGGDINDIKKARLLLKSVRETNPNHPPAWIASARLEEVTGKVQAARNLIMKGCEVNHQSEDLWLEAARLNPPDTAKAVIAQAARHIPTSVRIWIKAADLETETKAKRRVFRKALEHIPNSVRLWKAAVELENPEDARILLSRAVECCPTAVELWLALARLETYENARKVLNKARENIPTDKQIWTTAAKLEEANGNHHMVEKIIERAITSLSSNGVEINREQWFKEAIESEKGEHVHCCRAIVKAIIGYGVEPEDQKHTWMEDAENCVSQGAYECARAVYNIALVAFPGKKSIWLRAAYLEKNHGSRDSLESLLQRAVAHCPKSEVLWLMGAKSKWLAGSAPTPRVMMKSAKLEWSLNDLNAALQLLDEALKVFPDFPKLWMMIGQIHEQRKDMSKAFDAYNSGIKKCPNSIPLWLLLSLLEEKRGLLIKARSVLERARLKNPKNDQLWLEAIRIEIRAGMKDIANAMMAKALQECPTSGILWAESIFMEPRPQRKTKSVDALKKCEHDPHVLLAVSKLFWSERKIGKCREWFQRTLKIEPDLGDAWAHWYRFEQLHGTKEQQEEVKQRCLAAEPHHGELWCSISKEIRNVGLNTEQTLRAVAKEVPIPV</sequence>
<dbReference type="Proteomes" id="UP001162156">
    <property type="component" value="Unassembled WGS sequence"/>
</dbReference>
<comment type="subcellular location">
    <subcellularLocation>
        <location evidence="1">Nucleus</location>
    </subcellularLocation>
</comment>
<dbReference type="FunFam" id="1.25.40.10:FF:000054">
    <property type="entry name" value="Pre-mRNA processing factor 6"/>
    <property type="match status" value="1"/>
</dbReference>
<dbReference type="Pfam" id="PF13432">
    <property type="entry name" value="TPR_16"/>
    <property type="match status" value="1"/>
</dbReference>
<dbReference type="EMBL" id="JANEYF010004857">
    <property type="protein sequence ID" value="KAJ8929823.1"/>
    <property type="molecule type" value="Genomic_DNA"/>
</dbReference>
<keyword evidence="3" id="KW-0507">mRNA processing</keyword>
<evidence type="ECO:0000256" key="5">
    <source>
        <dbReference type="ARBA" id="ARBA00023187"/>
    </source>
</evidence>
<dbReference type="SMART" id="SM00028">
    <property type="entry name" value="TPR"/>
    <property type="match status" value="4"/>
</dbReference>
<evidence type="ECO:0000256" key="7">
    <source>
        <dbReference type="ARBA" id="ARBA00031070"/>
    </source>
</evidence>
<dbReference type="GO" id="GO:0000244">
    <property type="term" value="P:spliceosomal tri-snRNP complex assembly"/>
    <property type="evidence" value="ECO:0007669"/>
    <property type="project" value="TreeGrafter"/>
</dbReference>
<evidence type="ECO:0000256" key="6">
    <source>
        <dbReference type="ARBA" id="ARBA00023242"/>
    </source>
</evidence>
<organism evidence="14 15">
    <name type="scientific">Rhamnusium bicolor</name>
    <dbReference type="NCBI Taxonomy" id="1586634"/>
    <lineage>
        <taxon>Eukaryota</taxon>
        <taxon>Metazoa</taxon>
        <taxon>Ecdysozoa</taxon>
        <taxon>Arthropoda</taxon>
        <taxon>Hexapoda</taxon>
        <taxon>Insecta</taxon>
        <taxon>Pterygota</taxon>
        <taxon>Neoptera</taxon>
        <taxon>Endopterygota</taxon>
        <taxon>Coleoptera</taxon>
        <taxon>Polyphaga</taxon>
        <taxon>Cucujiformia</taxon>
        <taxon>Chrysomeloidea</taxon>
        <taxon>Cerambycidae</taxon>
        <taxon>Lepturinae</taxon>
        <taxon>Rhagiini</taxon>
        <taxon>Rhamnusium</taxon>
    </lineage>
</organism>
<evidence type="ECO:0000256" key="10">
    <source>
        <dbReference type="PROSITE-ProRule" id="PRU00339"/>
    </source>
</evidence>
<evidence type="ECO:0000256" key="3">
    <source>
        <dbReference type="ARBA" id="ARBA00022664"/>
    </source>
</evidence>
<comment type="caution">
    <text evidence="14">The sequence shown here is derived from an EMBL/GenBank/DDBJ whole genome shotgun (WGS) entry which is preliminary data.</text>
</comment>
<evidence type="ECO:0000313" key="14">
    <source>
        <dbReference type="EMBL" id="KAJ8929823.1"/>
    </source>
</evidence>
<gene>
    <name evidence="14" type="ORF">NQ314_017421</name>
</gene>
<dbReference type="InterPro" id="IPR003107">
    <property type="entry name" value="HAT"/>
</dbReference>
<dbReference type="InterPro" id="IPR010491">
    <property type="entry name" value="PRP1_N"/>
</dbReference>
<name>A0AAV8WTU9_9CUCU</name>
<feature type="repeat" description="TPR" evidence="10">
    <location>
        <begin position="653"/>
        <end position="686"/>
    </location>
</feature>
<dbReference type="PROSITE" id="PS50005">
    <property type="entry name" value="TPR"/>
    <property type="match status" value="1"/>
</dbReference>
<feature type="compositionally biased region" description="Basic and acidic residues" evidence="12">
    <location>
        <begin position="166"/>
        <end position="184"/>
    </location>
</feature>
<dbReference type="GO" id="GO:0046540">
    <property type="term" value="C:U4/U6 x U5 tri-snRNP complex"/>
    <property type="evidence" value="ECO:0007669"/>
    <property type="project" value="TreeGrafter"/>
</dbReference>
<evidence type="ECO:0000256" key="11">
    <source>
        <dbReference type="SAM" id="Coils"/>
    </source>
</evidence>
<accession>A0AAV8WTU9</accession>
<dbReference type="GO" id="GO:0071013">
    <property type="term" value="C:catalytic step 2 spliceosome"/>
    <property type="evidence" value="ECO:0007669"/>
    <property type="project" value="TreeGrafter"/>
</dbReference>
<evidence type="ECO:0000256" key="2">
    <source>
        <dbReference type="ARBA" id="ARBA00020235"/>
    </source>
</evidence>
<evidence type="ECO:0000256" key="9">
    <source>
        <dbReference type="ARBA" id="ARBA00046247"/>
    </source>
</evidence>
<keyword evidence="6" id="KW-0539">Nucleus</keyword>
<evidence type="ECO:0000256" key="1">
    <source>
        <dbReference type="ARBA" id="ARBA00004123"/>
    </source>
</evidence>
<feature type="domain" description="PRP1 splicing factor N-terminal" evidence="13">
    <location>
        <begin position="21"/>
        <end position="175"/>
    </location>
</feature>
<dbReference type="SUPFAM" id="SSF48452">
    <property type="entry name" value="TPR-like"/>
    <property type="match status" value="4"/>
</dbReference>
<feature type="region of interest" description="Disordered" evidence="12">
    <location>
        <begin position="166"/>
        <end position="195"/>
    </location>
</feature>
<evidence type="ECO:0000256" key="4">
    <source>
        <dbReference type="ARBA" id="ARBA00022737"/>
    </source>
</evidence>
<feature type="region of interest" description="Disordered" evidence="12">
    <location>
        <begin position="28"/>
        <end position="102"/>
    </location>
</feature>
<dbReference type="FunFam" id="1.25.40.10:FF:003529">
    <property type="entry name" value="Uncharacterized protein"/>
    <property type="match status" value="1"/>
</dbReference>
<feature type="coiled-coil region" evidence="11">
    <location>
        <begin position="111"/>
        <end position="154"/>
    </location>
</feature>
<comment type="function">
    <text evidence="9">Involved in pre-mRNA splicing as component of the U4/U6-U5 tri-snRNP complex, one of the building blocks of the spliceosome. Enhances dihydrotestosterone-induced transactivation activity of AR, as well as dexamethasone-induced transactivation activity of NR3C1, but does not affect estrogen-induced transactivation.</text>
</comment>
<feature type="compositionally biased region" description="Basic and acidic residues" evidence="12">
    <location>
        <begin position="47"/>
        <end position="57"/>
    </location>
</feature>
<dbReference type="InterPro" id="IPR019734">
    <property type="entry name" value="TPR_rpt"/>
</dbReference>
<dbReference type="AlphaFoldDB" id="A0AAV8WTU9"/>
<evidence type="ECO:0000259" key="13">
    <source>
        <dbReference type="Pfam" id="PF06424"/>
    </source>
</evidence>
<dbReference type="Pfam" id="PF06424">
    <property type="entry name" value="PRP1_N"/>
    <property type="match status" value="1"/>
</dbReference>
<dbReference type="FunFam" id="1.25.40.10:FF:000058">
    <property type="entry name" value="Pre-mRNA processing factor 6"/>
    <property type="match status" value="1"/>
</dbReference>
<dbReference type="InterPro" id="IPR045075">
    <property type="entry name" value="Syf1-like"/>
</dbReference>
<dbReference type="PANTHER" id="PTHR11246">
    <property type="entry name" value="PRE-MRNA SPLICING FACTOR"/>
    <property type="match status" value="1"/>
</dbReference>
<dbReference type="Gene3D" id="1.25.40.10">
    <property type="entry name" value="Tetratricopeptide repeat domain"/>
    <property type="match status" value="3"/>
</dbReference>
<keyword evidence="5" id="KW-0508">mRNA splicing</keyword>
<keyword evidence="11" id="KW-0175">Coiled coil</keyword>